<gene>
    <name evidence="5" type="ORF">BZA70DRAFT_55290</name>
</gene>
<proteinExistence type="predicted"/>
<evidence type="ECO:0000313" key="5">
    <source>
        <dbReference type="EMBL" id="KAK7208576.1"/>
    </source>
</evidence>
<dbReference type="RefSeq" id="XP_064771609.1">
    <property type="nucleotide sequence ID" value="XM_064915204.1"/>
</dbReference>
<feature type="compositionally biased region" description="Polar residues" evidence="3">
    <location>
        <begin position="284"/>
        <end position="300"/>
    </location>
</feature>
<feature type="compositionally biased region" description="Low complexity" evidence="3">
    <location>
        <begin position="496"/>
        <end position="516"/>
    </location>
</feature>
<protein>
    <recommendedName>
        <fullName evidence="4">HTH La-type RNA-binding domain-containing protein</fullName>
    </recommendedName>
</protein>
<feature type="compositionally biased region" description="Polar residues" evidence="3">
    <location>
        <begin position="399"/>
        <end position="412"/>
    </location>
</feature>
<dbReference type="InterPro" id="IPR045180">
    <property type="entry name" value="La_dom_prot"/>
</dbReference>
<organism evidence="5 6">
    <name type="scientific">Myxozyma melibiosi</name>
    <dbReference type="NCBI Taxonomy" id="54550"/>
    <lineage>
        <taxon>Eukaryota</taxon>
        <taxon>Fungi</taxon>
        <taxon>Dikarya</taxon>
        <taxon>Ascomycota</taxon>
        <taxon>Saccharomycotina</taxon>
        <taxon>Lipomycetes</taxon>
        <taxon>Lipomycetales</taxon>
        <taxon>Lipomycetaceae</taxon>
        <taxon>Myxozyma</taxon>
    </lineage>
</organism>
<feature type="compositionally biased region" description="Low complexity" evidence="3">
    <location>
        <begin position="678"/>
        <end position="689"/>
    </location>
</feature>
<dbReference type="PROSITE" id="PS50961">
    <property type="entry name" value="HTH_LA"/>
    <property type="match status" value="1"/>
</dbReference>
<feature type="domain" description="HTH La-type RNA-binding" evidence="4">
    <location>
        <begin position="564"/>
        <end position="654"/>
    </location>
</feature>
<comment type="caution">
    <text evidence="5">The sequence shown here is derived from an EMBL/GenBank/DDBJ whole genome shotgun (WGS) entry which is preliminary data.</text>
</comment>
<dbReference type="SMART" id="SM00715">
    <property type="entry name" value="LA"/>
    <property type="match status" value="1"/>
</dbReference>
<evidence type="ECO:0000259" key="4">
    <source>
        <dbReference type="PROSITE" id="PS50961"/>
    </source>
</evidence>
<dbReference type="SUPFAM" id="SSF46785">
    <property type="entry name" value="Winged helix' DNA-binding domain"/>
    <property type="match status" value="1"/>
</dbReference>
<reference evidence="5 6" key="1">
    <citation type="submission" date="2024-03" db="EMBL/GenBank/DDBJ databases">
        <title>Genome-scale model development and genomic sequencing of the oleaginous clade Lipomyces.</title>
        <authorList>
            <consortium name="Lawrence Berkeley National Laboratory"/>
            <person name="Czajka J.J."/>
            <person name="Han Y."/>
            <person name="Kim J."/>
            <person name="Mondo S.J."/>
            <person name="Hofstad B.A."/>
            <person name="Robles A."/>
            <person name="Haridas S."/>
            <person name="Riley R."/>
            <person name="LaButti K."/>
            <person name="Pangilinan J."/>
            <person name="Andreopoulos W."/>
            <person name="Lipzen A."/>
            <person name="Yan J."/>
            <person name="Wang M."/>
            <person name="Ng V."/>
            <person name="Grigoriev I.V."/>
            <person name="Spatafora J.W."/>
            <person name="Magnuson J.K."/>
            <person name="Baker S.E."/>
            <person name="Pomraning K.R."/>
        </authorList>
    </citation>
    <scope>NUCLEOTIDE SEQUENCE [LARGE SCALE GENOMIC DNA]</scope>
    <source>
        <strain evidence="5 6">Phaff 52-87</strain>
    </source>
</reference>
<feature type="compositionally biased region" description="Polar residues" evidence="3">
    <location>
        <begin position="449"/>
        <end position="465"/>
    </location>
</feature>
<sequence length="689" mass="71757">MSSAVTSTPPSYALAAGAKPSSRRTSSTTKDEADSTALPSSSSTVSPSKDDHAAAPSSVDASADSHATEPLVNGKQSDAADKTASASDATASSATANGSSSASSSSASSTSADSASSVDTAANAAKNASATSKPNLTPAPPPKVNVWKVKADAAPPKTLAIGGESDPSLAELTVAGEKKSKSASTDLDSKSWPAGPDDEDKKDSASKGAKRQGKEKWVPYTPAIIGQPKSSRNGKPFSSRTNNSNNNGGRSGSTSNDANAADDSNSSRGNKNLARGNKQKSAGAANNSSEKRPANNSSGNAPFDKDKQYHKKHEKKDVAAAKDKEESSTKAERVASKEAEPSSNSTTASASQAQSPAAASAATESQQSPESSAPATERASESSPSAPSAAGQPFYPHHNANQQHFASGQHQSAKGVPANGKAVRPQRSFAHTNGQGINRPPREFYNGNHAINGQQASSSAPTAPQGQYVKPTHSASGTRNHSPRASHANPQFTQPHYGYQQQQQHGNNNHHNGGSYQLRRSSAANVAPFQPVGRQFYAPQQDYGAAAAAAVIFGYPTFPAPVMPGYPYDPVSMVVQQIEFYFSLDNLLRDMFLRRNMNSKGLVPLSVLAGFNRLKNLTGGDLNVLVEACRQAPNVELVGQKVRSIHYWQQFVLSPDQRTDAGREEEDESTPSPMHESPAPAAAVAAGSE</sequence>
<dbReference type="InterPro" id="IPR006630">
    <property type="entry name" value="La_HTH"/>
</dbReference>
<feature type="compositionally biased region" description="Low complexity" evidence="3">
    <location>
        <begin position="35"/>
        <end position="47"/>
    </location>
</feature>
<dbReference type="Pfam" id="PF05383">
    <property type="entry name" value="La"/>
    <property type="match status" value="1"/>
</dbReference>
<feature type="compositionally biased region" description="Polar residues" evidence="3">
    <location>
        <begin position="1"/>
        <end position="10"/>
    </location>
</feature>
<dbReference type="InterPro" id="IPR036388">
    <property type="entry name" value="WH-like_DNA-bd_sf"/>
</dbReference>
<name>A0ABR1FFH8_9ASCO</name>
<dbReference type="GeneID" id="90040716"/>
<feature type="compositionally biased region" description="Low complexity" evidence="3">
    <location>
        <begin position="238"/>
        <end position="267"/>
    </location>
</feature>
<dbReference type="Proteomes" id="UP001498771">
    <property type="component" value="Unassembled WGS sequence"/>
</dbReference>
<feature type="compositionally biased region" description="Low complexity" evidence="3">
    <location>
        <begin position="54"/>
        <end position="65"/>
    </location>
</feature>
<keyword evidence="6" id="KW-1185">Reference proteome</keyword>
<feature type="compositionally biased region" description="Low complexity" evidence="3">
    <location>
        <begin position="341"/>
        <end position="390"/>
    </location>
</feature>
<evidence type="ECO:0000313" key="6">
    <source>
        <dbReference type="Proteomes" id="UP001498771"/>
    </source>
</evidence>
<dbReference type="PANTHER" id="PTHR22792">
    <property type="entry name" value="LUPUS LA PROTEIN-RELATED"/>
    <property type="match status" value="1"/>
</dbReference>
<accession>A0ABR1FFH8</accession>
<evidence type="ECO:0000256" key="1">
    <source>
        <dbReference type="ARBA" id="ARBA00022884"/>
    </source>
</evidence>
<dbReference type="EMBL" id="JBBJBU010000001">
    <property type="protein sequence ID" value="KAK7208576.1"/>
    <property type="molecule type" value="Genomic_DNA"/>
</dbReference>
<evidence type="ECO:0000256" key="2">
    <source>
        <dbReference type="PROSITE-ProRule" id="PRU00332"/>
    </source>
</evidence>
<feature type="region of interest" description="Disordered" evidence="3">
    <location>
        <begin position="1"/>
        <end position="516"/>
    </location>
</feature>
<keyword evidence="1 2" id="KW-0694">RNA-binding</keyword>
<feature type="compositionally biased region" description="Basic and acidic residues" evidence="3">
    <location>
        <begin position="315"/>
        <end position="340"/>
    </location>
</feature>
<feature type="region of interest" description="Disordered" evidence="3">
    <location>
        <begin position="656"/>
        <end position="689"/>
    </location>
</feature>
<dbReference type="CDD" id="cd07323">
    <property type="entry name" value="LAM"/>
    <property type="match status" value="1"/>
</dbReference>
<evidence type="ECO:0000256" key="3">
    <source>
        <dbReference type="SAM" id="MobiDB-lite"/>
    </source>
</evidence>
<feature type="compositionally biased region" description="Low complexity" evidence="3">
    <location>
        <begin position="82"/>
        <end position="133"/>
    </location>
</feature>
<dbReference type="PANTHER" id="PTHR22792:SF132">
    <property type="entry name" value="LA-RELATED PROTEIN 1"/>
    <property type="match status" value="1"/>
</dbReference>
<dbReference type="Gene3D" id="1.10.10.10">
    <property type="entry name" value="Winged helix-like DNA-binding domain superfamily/Winged helix DNA-binding domain"/>
    <property type="match status" value="1"/>
</dbReference>
<dbReference type="InterPro" id="IPR036390">
    <property type="entry name" value="WH_DNA-bd_sf"/>
</dbReference>